<dbReference type="InterPro" id="IPR023485">
    <property type="entry name" value="Ptyr_pPase"/>
</dbReference>
<evidence type="ECO:0000256" key="2">
    <source>
        <dbReference type="ARBA" id="ARBA00022801"/>
    </source>
</evidence>
<dbReference type="SUPFAM" id="SSF52788">
    <property type="entry name" value="Phosphotyrosine protein phosphatases I"/>
    <property type="match status" value="1"/>
</dbReference>
<dbReference type="PANTHER" id="PTHR11717">
    <property type="entry name" value="LOW MOLECULAR WEIGHT PROTEIN TYROSINE PHOSPHATASE"/>
    <property type="match status" value="1"/>
</dbReference>
<evidence type="ECO:0000256" key="4">
    <source>
        <dbReference type="PIRSR" id="PIRSR617867-1"/>
    </source>
</evidence>
<dbReference type="STRING" id="1844972.A7K91_06690"/>
<feature type="active site" description="Nucleophile" evidence="4">
    <location>
        <position position="8"/>
    </location>
</feature>
<dbReference type="InterPro" id="IPR036196">
    <property type="entry name" value="Ptyr_pPase_sf"/>
</dbReference>
<keyword evidence="3" id="KW-0904">Protein phosphatase</keyword>
<evidence type="ECO:0000313" key="7">
    <source>
        <dbReference type="Proteomes" id="UP000092024"/>
    </source>
</evidence>
<dbReference type="EMBL" id="LYPA01000071">
    <property type="protein sequence ID" value="OBR63686.1"/>
    <property type="molecule type" value="Genomic_DNA"/>
</dbReference>
<evidence type="ECO:0000259" key="5">
    <source>
        <dbReference type="SMART" id="SM00226"/>
    </source>
</evidence>
<dbReference type="SMART" id="SM00226">
    <property type="entry name" value="LMWPc"/>
    <property type="match status" value="1"/>
</dbReference>
<dbReference type="OrthoDB" id="9784339at2"/>
<dbReference type="PRINTS" id="PR00719">
    <property type="entry name" value="LMWPTPASE"/>
</dbReference>
<keyword evidence="7" id="KW-1185">Reference proteome</keyword>
<comment type="similarity">
    <text evidence="1">Belongs to the low molecular weight phosphotyrosine protein phosphatase family.</text>
</comment>
<protein>
    <submittedName>
        <fullName evidence="6">Protein tyrosine phosphatase</fullName>
    </submittedName>
</protein>
<feature type="active site" evidence="4">
    <location>
        <position position="14"/>
    </location>
</feature>
<dbReference type="InterPro" id="IPR050438">
    <property type="entry name" value="LMW_PTPase"/>
</dbReference>
<dbReference type="InterPro" id="IPR017867">
    <property type="entry name" value="Tyr_phospatase_low_mol_wt"/>
</dbReference>
<sequence length="201" mass="21877">MKSILFVCTGNTCRSPMAEALLREMAQARGMAVSVRSAGVSTVDGLPVSGNALESLRRRKVSHAGSSSRLTAEAVEWADLILTMTSGHKRDVLHYHPEAVDKTYTLKEFVYSDTAVAANISELESLYSDMQMRGAIGGQLTKEERQRMLELEKTIPSFDIADPFGGSLSTYESCSQEIQEAIGKLLDKLDSDSTFSGTEAD</sequence>
<feature type="domain" description="Phosphotyrosine protein phosphatase I" evidence="5">
    <location>
        <begin position="2"/>
        <end position="188"/>
    </location>
</feature>
<proteinExistence type="inferred from homology"/>
<organism evidence="6 7">
    <name type="scientific">Paenibacillus oryzae</name>
    <dbReference type="NCBI Taxonomy" id="1844972"/>
    <lineage>
        <taxon>Bacteria</taxon>
        <taxon>Bacillati</taxon>
        <taxon>Bacillota</taxon>
        <taxon>Bacilli</taxon>
        <taxon>Bacillales</taxon>
        <taxon>Paenibacillaceae</taxon>
        <taxon>Paenibacillus</taxon>
    </lineage>
</organism>
<dbReference type="Gene3D" id="3.40.50.2300">
    <property type="match status" value="1"/>
</dbReference>
<dbReference type="Proteomes" id="UP000092024">
    <property type="component" value="Unassembled WGS sequence"/>
</dbReference>
<comment type="caution">
    <text evidence="6">The sequence shown here is derived from an EMBL/GenBank/DDBJ whole genome shotgun (WGS) entry which is preliminary data.</text>
</comment>
<name>A0A1A5YDH8_9BACL</name>
<evidence type="ECO:0000313" key="6">
    <source>
        <dbReference type="EMBL" id="OBR63686.1"/>
    </source>
</evidence>
<keyword evidence="2" id="KW-0378">Hydrolase</keyword>
<accession>A0A1A5YDH8</accession>
<gene>
    <name evidence="6" type="ORF">A7K91_06690</name>
</gene>
<evidence type="ECO:0000256" key="3">
    <source>
        <dbReference type="ARBA" id="ARBA00022912"/>
    </source>
</evidence>
<dbReference type="AlphaFoldDB" id="A0A1A5YDH8"/>
<dbReference type="GO" id="GO:0004725">
    <property type="term" value="F:protein tyrosine phosphatase activity"/>
    <property type="evidence" value="ECO:0007669"/>
    <property type="project" value="InterPro"/>
</dbReference>
<dbReference type="PANTHER" id="PTHR11717:SF31">
    <property type="entry name" value="LOW MOLECULAR WEIGHT PROTEIN-TYROSINE-PHOSPHATASE ETP-RELATED"/>
    <property type="match status" value="1"/>
</dbReference>
<dbReference type="RefSeq" id="WP_068686249.1">
    <property type="nucleotide sequence ID" value="NZ_LYPA01000071.1"/>
</dbReference>
<evidence type="ECO:0000256" key="1">
    <source>
        <dbReference type="ARBA" id="ARBA00011063"/>
    </source>
</evidence>
<dbReference type="Pfam" id="PF01451">
    <property type="entry name" value="LMWPc"/>
    <property type="match status" value="1"/>
</dbReference>
<dbReference type="CDD" id="cd16344">
    <property type="entry name" value="LMWPAP"/>
    <property type="match status" value="1"/>
</dbReference>
<reference evidence="6 7" key="1">
    <citation type="submission" date="2016-05" db="EMBL/GenBank/DDBJ databases">
        <title>Paenibacillus oryzae. sp. nov., isolated from the rice root.</title>
        <authorList>
            <person name="Zhang J."/>
            <person name="Zhang X."/>
        </authorList>
    </citation>
    <scope>NUCLEOTIDE SEQUENCE [LARGE SCALE GENOMIC DNA]</scope>
    <source>
        <strain evidence="6 7">1DrF-4</strain>
    </source>
</reference>